<protein>
    <submittedName>
        <fullName evidence="2">Protein TraX</fullName>
    </submittedName>
</protein>
<feature type="transmembrane region" description="Helical" evidence="1">
    <location>
        <begin position="43"/>
        <end position="62"/>
    </location>
</feature>
<proteinExistence type="predicted"/>
<accession>C0EG20</accession>
<name>C0EG20_9FIRM</name>
<reference evidence="2 3" key="2">
    <citation type="submission" date="2009-02" db="EMBL/GenBank/DDBJ databases">
        <title>Draft genome sequence of Clostridium methylpentosum (DSM 5476).</title>
        <authorList>
            <person name="Sudarsanam P."/>
            <person name="Ley R."/>
            <person name="Guruge J."/>
            <person name="Turnbaugh P.J."/>
            <person name="Mahowald M."/>
            <person name="Liep D."/>
            <person name="Gordon J."/>
        </authorList>
    </citation>
    <scope>NUCLEOTIDE SEQUENCE [LARGE SCALE GENOMIC DNA]</scope>
    <source>
        <strain evidence="2 3">DSM 5476</strain>
    </source>
</reference>
<feature type="transmembrane region" description="Helical" evidence="1">
    <location>
        <begin position="260"/>
        <end position="279"/>
    </location>
</feature>
<feature type="transmembrane region" description="Helical" evidence="1">
    <location>
        <begin position="179"/>
        <end position="201"/>
    </location>
</feature>
<dbReference type="InterPro" id="IPR008875">
    <property type="entry name" value="TraX"/>
</dbReference>
<feature type="transmembrane region" description="Helical" evidence="1">
    <location>
        <begin position="206"/>
        <end position="224"/>
    </location>
</feature>
<keyword evidence="3" id="KW-1185">Reference proteome</keyword>
<dbReference type="HOGENOM" id="CLU_074054_3_0_9"/>
<dbReference type="EMBL" id="ACEC01000095">
    <property type="protein sequence ID" value="EEG29541.1"/>
    <property type="molecule type" value="Genomic_DNA"/>
</dbReference>
<gene>
    <name evidence="2" type="ORF">CLOSTMETH_02812</name>
</gene>
<dbReference type="AlphaFoldDB" id="C0EG20"/>
<feature type="transmembrane region" description="Helical" evidence="1">
    <location>
        <begin position="123"/>
        <end position="140"/>
    </location>
</feature>
<feature type="transmembrane region" description="Helical" evidence="1">
    <location>
        <begin position="98"/>
        <end position="117"/>
    </location>
</feature>
<feature type="transmembrane region" description="Helical" evidence="1">
    <location>
        <begin position="236"/>
        <end position="253"/>
    </location>
</feature>
<evidence type="ECO:0000313" key="2">
    <source>
        <dbReference type="EMBL" id="EEG29541.1"/>
    </source>
</evidence>
<feature type="transmembrane region" description="Helical" evidence="1">
    <location>
        <begin position="147"/>
        <end position="167"/>
    </location>
</feature>
<dbReference type="eggNOG" id="ENOG502ZC51">
    <property type="taxonomic scope" value="Bacteria"/>
</dbReference>
<dbReference type="STRING" id="537013.CLOSTMETH_02812"/>
<keyword evidence="1" id="KW-1133">Transmembrane helix</keyword>
<reference evidence="2 3" key="1">
    <citation type="submission" date="2009-01" db="EMBL/GenBank/DDBJ databases">
        <authorList>
            <person name="Fulton L."/>
            <person name="Clifton S."/>
            <person name="Fulton B."/>
            <person name="Xu J."/>
            <person name="Minx P."/>
            <person name="Pepin K.H."/>
            <person name="Johnson M."/>
            <person name="Bhonagiri V."/>
            <person name="Nash W.E."/>
            <person name="Mardis E.R."/>
            <person name="Wilson R.K."/>
        </authorList>
    </citation>
    <scope>NUCLEOTIDE SEQUENCE [LARGE SCALE GENOMIC DNA]</scope>
    <source>
        <strain evidence="2 3">DSM 5476</strain>
    </source>
</reference>
<keyword evidence="1" id="KW-0472">Membrane</keyword>
<comment type="caution">
    <text evidence="2">The sequence shown here is derived from an EMBL/GenBank/DDBJ whole genome shotgun (WGS) entry which is preliminary data.</text>
</comment>
<sequence length="281" mass="30904">MEGVYFPEKGLASDLANRFSESFKKSSWISAGRDLVSSSALKLIALFLMVIDHIGAFFPAAAPLVLRWVGRLSAPIFVFCLCEGLRHTSSRNRYLARLYGCSVAMGAVNLTLNSLFPEAPVPVSNHIFSALFLLAGLITLMEQKRYVTLVVWQLLSFGLTALAGFFWPQVAPLAGDLLPGLFTAEGGPSLLLLGLICYFFAEDKHLLAAGFLLWGGTLFAAAWADLGLRGAFVQGYQWMGAGALPLLLVYNGRRGRGMKFFFYLFYPLHVYFLFFLSLLTG</sequence>
<evidence type="ECO:0000313" key="3">
    <source>
        <dbReference type="Proteomes" id="UP000003340"/>
    </source>
</evidence>
<keyword evidence="1" id="KW-0812">Transmembrane</keyword>
<organism evidence="2 3">
    <name type="scientific">[Clostridium] methylpentosum DSM 5476</name>
    <dbReference type="NCBI Taxonomy" id="537013"/>
    <lineage>
        <taxon>Bacteria</taxon>
        <taxon>Bacillati</taxon>
        <taxon>Bacillota</taxon>
        <taxon>Clostridia</taxon>
        <taxon>Eubacteriales</taxon>
        <taxon>Oscillospiraceae</taxon>
        <taxon>Oscillospiraceae incertae sedis</taxon>
    </lineage>
</organism>
<evidence type="ECO:0000256" key="1">
    <source>
        <dbReference type="SAM" id="Phobius"/>
    </source>
</evidence>
<dbReference type="Proteomes" id="UP000003340">
    <property type="component" value="Unassembled WGS sequence"/>
</dbReference>
<dbReference type="Pfam" id="PF05857">
    <property type="entry name" value="TraX"/>
    <property type="match status" value="1"/>
</dbReference>